<organism evidence="5 6">
    <name type="scientific">Azospirillum picis</name>
    <dbReference type="NCBI Taxonomy" id="488438"/>
    <lineage>
        <taxon>Bacteria</taxon>
        <taxon>Pseudomonadati</taxon>
        <taxon>Pseudomonadota</taxon>
        <taxon>Alphaproteobacteria</taxon>
        <taxon>Rhodospirillales</taxon>
        <taxon>Azospirillaceae</taxon>
        <taxon>Azospirillum</taxon>
    </lineage>
</organism>
<proteinExistence type="predicted"/>
<reference evidence="5 6" key="1">
    <citation type="submission" date="2023-07" db="EMBL/GenBank/DDBJ databases">
        <title>Genomic Encyclopedia of Type Strains, Phase IV (KMG-IV): sequencing the most valuable type-strain genomes for metagenomic binning, comparative biology and taxonomic classification.</title>
        <authorList>
            <person name="Goeker M."/>
        </authorList>
    </citation>
    <scope>NUCLEOTIDE SEQUENCE [LARGE SCALE GENOMIC DNA]</scope>
    <source>
        <strain evidence="5 6">DSM 19922</strain>
    </source>
</reference>
<comment type="caution">
    <text evidence="5">The sequence shown here is derived from an EMBL/GenBank/DDBJ whole genome shotgun (WGS) entry which is preliminary data.</text>
</comment>
<dbReference type="InterPro" id="IPR007657">
    <property type="entry name" value="Glycosyltransferase_61"/>
</dbReference>
<gene>
    <name evidence="5" type="ORF">QO018_005702</name>
</gene>
<dbReference type="EMBL" id="JAUSVU010000032">
    <property type="protein sequence ID" value="MDQ0536804.1"/>
    <property type="molecule type" value="Genomic_DNA"/>
</dbReference>
<dbReference type="Proteomes" id="UP001244552">
    <property type="component" value="Unassembled WGS sequence"/>
</dbReference>
<evidence type="ECO:0000256" key="2">
    <source>
        <dbReference type="ARBA" id="ARBA00022679"/>
    </source>
</evidence>
<evidence type="ECO:0000259" key="4">
    <source>
        <dbReference type="Pfam" id="PF04577"/>
    </source>
</evidence>
<accession>A0ABU0MUD7</accession>
<dbReference type="PANTHER" id="PTHR20961">
    <property type="entry name" value="GLYCOSYLTRANSFERASE"/>
    <property type="match status" value="1"/>
</dbReference>
<keyword evidence="3" id="KW-0325">Glycoprotein</keyword>
<keyword evidence="1" id="KW-0328">Glycosyltransferase</keyword>
<evidence type="ECO:0000256" key="1">
    <source>
        <dbReference type="ARBA" id="ARBA00022676"/>
    </source>
</evidence>
<protein>
    <recommendedName>
        <fullName evidence="4">Glycosyltransferase 61 catalytic domain-containing protein</fullName>
    </recommendedName>
</protein>
<dbReference type="InterPro" id="IPR049625">
    <property type="entry name" value="Glyco_transf_61_cat"/>
</dbReference>
<name>A0ABU0MUD7_9PROT</name>
<evidence type="ECO:0000313" key="5">
    <source>
        <dbReference type="EMBL" id="MDQ0536804.1"/>
    </source>
</evidence>
<evidence type="ECO:0000313" key="6">
    <source>
        <dbReference type="Proteomes" id="UP001244552"/>
    </source>
</evidence>
<feature type="domain" description="Glycosyltransferase 61 catalytic" evidence="4">
    <location>
        <begin position="173"/>
        <end position="343"/>
    </location>
</feature>
<keyword evidence="2" id="KW-0808">Transferase</keyword>
<dbReference type="Pfam" id="PF04577">
    <property type="entry name" value="Glyco_transf_61"/>
    <property type="match status" value="1"/>
</dbReference>
<evidence type="ECO:0000256" key="3">
    <source>
        <dbReference type="ARBA" id="ARBA00023180"/>
    </source>
</evidence>
<dbReference type="RefSeq" id="WP_209990181.1">
    <property type="nucleotide sequence ID" value="NZ_JAGINO010000032.1"/>
</dbReference>
<keyword evidence="6" id="KW-1185">Reference proteome</keyword>
<sequence>MPLRTFEFIDVRDWCRPAESPEQLLKLPRTWWPLLASCRAPAARPDWYLSREIEEKLFLSRVSSNIGLPLDRDAAASGSVLAHLGPAIVKDSSLLILVRDNLALAEGYGDRRWADFQLRSWPQAHNLYRSVVGVNGPNWQMGVKAYDLDERGLLHLDRPCLYLSVRQDDRNLYHWIFETLPRLVCLEAIPELQQFPLLVRDPLTELQLAFLRWMGFEQEVIVTGGRSVLAADLFFASIPSPPALHRPLLEWLQHRITTGLPNASCSTRRRLFISRQDARNGRQVVNEDEVAEALLPLGFERLIMSRCSPLEQIQAFQQAEKVILPHGAAGAHLLFMPKKSSIIELHSPNQINNVYFAAAKTRGIPYGSLTGTSVGVGNNYLVDPQSLLRLLALTERHHH</sequence>